<accession>A0A1H1U0K9</accession>
<evidence type="ECO:0000313" key="2">
    <source>
        <dbReference type="Proteomes" id="UP000199679"/>
    </source>
</evidence>
<gene>
    <name evidence="1" type="ORF">SAMN05216490_1561</name>
</gene>
<dbReference type="AlphaFoldDB" id="A0A1H1U0K9"/>
<protein>
    <submittedName>
        <fullName evidence="1">Uncharacterized protein</fullName>
    </submittedName>
</protein>
<dbReference type="OrthoDB" id="616292at2"/>
<keyword evidence="2" id="KW-1185">Reference proteome</keyword>
<organism evidence="1 2">
    <name type="scientific">Mucilaginibacter mallensis</name>
    <dbReference type="NCBI Taxonomy" id="652787"/>
    <lineage>
        <taxon>Bacteria</taxon>
        <taxon>Pseudomonadati</taxon>
        <taxon>Bacteroidota</taxon>
        <taxon>Sphingobacteriia</taxon>
        <taxon>Sphingobacteriales</taxon>
        <taxon>Sphingobacteriaceae</taxon>
        <taxon>Mucilaginibacter</taxon>
    </lineage>
</organism>
<name>A0A1H1U0K9_MUCMA</name>
<reference evidence="1 2" key="1">
    <citation type="submission" date="2016-10" db="EMBL/GenBank/DDBJ databases">
        <authorList>
            <person name="de Groot N.N."/>
        </authorList>
    </citation>
    <scope>NUCLEOTIDE SEQUENCE [LARGE SCALE GENOMIC DNA]</scope>
    <source>
        <strain evidence="1 2">MP1X4</strain>
    </source>
</reference>
<dbReference type="PROSITE" id="PS51257">
    <property type="entry name" value="PROKAR_LIPOPROTEIN"/>
    <property type="match status" value="1"/>
</dbReference>
<proteinExistence type="predicted"/>
<sequence>MKIYKLSFLLLSFMAFIAGCKKYAIIPSLKDPAYIRVFNDLNNPVDVFHSQQAAPFLTFLMDPKTDGAGIPNDAAVIGDALGTRQLFSLSYPINEANSSTGGQLIGYVNGSYILEPPVLYPVNHEYPGNAPVLSASFINGFDLSAWAQAPSGKHRIMFVVRPQNAVGFKDLSTAQRGNILLDTTVNFEKGEVYTLEVISRDLDNNKYGLYIRQEQFIHQSFQADKVYVGFTNLSGKTPIAGQYGSGFFFWDKININYSYNILNDAISNATYFSYNPYLGYDNNYYTTLNTKMDTDIPYLTLPLLPESSFFYQALIRTYSPVPLNNPANYQGSLPYFSFALSNADSPVSNPNTFPVETFRLDCSADPNTINNYDTRNSSVTNYTPNLNLVVNTGNTYHVYGTLNIMEIVYDRVYLMQVQRGFNEIPKN</sequence>
<dbReference type="STRING" id="652787.SAMN05216490_1561"/>
<dbReference type="Proteomes" id="UP000199679">
    <property type="component" value="Chromosome I"/>
</dbReference>
<dbReference type="EMBL" id="LT629740">
    <property type="protein sequence ID" value="SDS65894.1"/>
    <property type="molecule type" value="Genomic_DNA"/>
</dbReference>
<evidence type="ECO:0000313" key="1">
    <source>
        <dbReference type="EMBL" id="SDS65894.1"/>
    </source>
</evidence>